<dbReference type="PRINTS" id="PR00081">
    <property type="entry name" value="GDHRDH"/>
</dbReference>
<dbReference type="Proteomes" id="UP001336020">
    <property type="component" value="Unassembled WGS sequence"/>
</dbReference>
<dbReference type="PANTHER" id="PTHR24321:SF12">
    <property type="entry name" value="SHORT-CHAIN DEHYDROGENASE_REDUCTASE FAMILY, PUTATIVE (AFU_ORTHOLOGUE AFUA_5G14340)-RELATED"/>
    <property type="match status" value="1"/>
</dbReference>
<name>A0ABU7L773_9NOCA</name>
<proteinExistence type="inferred from homology"/>
<comment type="caution">
    <text evidence="3">The sequence shown here is derived from an EMBL/GenBank/DDBJ whole genome shotgun (WGS) entry which is preliminary data.</text>
</comment>
<dbReference type="EMBL" id="JAUTXY010000002">
    <property type="protein sequence ID" value="MEE2057378.1"/>
    <property type="molecule type" value="Genomic_DNA"/>
</dbReference>
<dbReference type="Gene3D" id="3.40.50.720">
    <property type="entry name" value="NAD(P)-binding Rossmann-like Domain"/>
    <property type="match status" value="1"/>
</dbReference>
<accession>A0ABU7L773</accession>
<dbReference type="SUPFAM" id="SSF51735">
    <property type="entry name" value="NAD(P)-binding Rossmann-fold domains"/>
    <property type="match status" value="1"/>
</dbReference>
<keyword evidence="4" id="KW-1185">Reference proteome</keyword>
<keyword evidence="2" id="KW-0560">Oxidoreductase</keyword>
<reference evidence="3 4" key="1">
    <citation type="submission" date="2023-07" db="EMBL/GenBank/DDBJ databases">
        <authorList>
            <person name="Girao M."/>
            <person name="Carvalho M.F."/>
        </authorList>
    </citation>
    <scope>NUCLEOTIDE SEQUENCE [LARGE SCALE GENOMIC DNA]</scope>
    <source>
        <strain evidence="3 4">YIM65754</strain>
    </source>
</reference>
<dbReference type="PANTHER" id="PTHR24321">
    <property type="entry name" value="DEHYDROGENASES, SHORT CHAIN"/>
    <property type="match status" value="1"/>
</dbReference>
<protein>
    <submittedName>
        <fullName evidence="3">SDR family oxidoreductase</fullName>
    </submittedName>
</protein>
<gene>
    <name evidence="3" type="ORF">Q7514_07530</name>
</gene>
<dbReference type="Pfam" id="PF13561">
    <property type="entry name" value="adh_short_C2"/>
    <property type="match status" value="1"/>
</dbReference>
<evidence type="ECO:0000313" key="4">
    <source>
        <dbReference type="Proteomes" id="UP001336020"/>
    </source>
</evidence>
<dbReference type="InterPro" id="IPR002347">
    <property type="entry name" value="SDR_fam"/>
</dbReference>
<dbReference type="InterPro" id="IPR036291">
    <property type="entry name" value="NAD(P)-bd_dom_sf"/>
</dbReference>
<comment type="similarity">
    <text evidence="1">Belongs to the short-chain dehydrogenases/reductases (SDR) family.</text>
</comment>
<evidence type="ECO:0000256" key="2">
    <source>
        <dbReference type="ARBA" id="ARBA00023002"/>
    </source>
</evidence>
<dbReference type="RefSeq" id="WP_330132623.1">
    <property type="nucleotide sequence ID" value="NZ_JAUTXY010000002.1"/>
</dbReference>
<evidence type="ECO:0000313" key="3">
    <source>
        <dbReference type="EMBL" id="MEE2057378.1"/>
    </source>
</evidence>
<organism evidence="3 4">
    <name type="scientific">Rhodococcus artemisiae</name>
    <dbReference type="NCBI Taxonomy" id="714159"/>
    <lineage>
        <taxon>Bacteria</taxon>
        <taxon>Bacillati</taxon>
        <taxon>Actinomycetota</taxon>
        <taxon>Actinomycetes</taxon>
        <taxon>Mycobacteriales</taxon>
        <taxon>Nocardiaceae</taxon>
        <taxon>Rhodococcus</taxon>
    </lineage>
</organism>
<evidence type="ECO:0000256" key="1">
    <source>
        <dbReference type="ARBA" id="ARBA00006484"/>
    </source>
</evidence>
<sequence length="274" mass="28320">MTLFDAFRFDGKRVLVVGGASGMGAAAAELALSAGAEVIVADCAPIATPGVKAVPLDLTDIASIEAGIAQIGGHVDVVLAAAGVANGTPHLERVNFLGHRLVIERLLDSDMLRSGSAICFISSAAGLGWESNLPALQEFLSIDDYTEASAWAVAHDKAEYMFSKQAVCAYVASQAFPLRKKGIRINAICPGPTDTPLARANAETWLGFGSDYRAEAGIDPAAPIEQAYPLLFLCSDAASAISGITLTADSGYFSSGLSGSYPAATPTVGFFMGR</sequence>